<comment type="caution">
    <text evidence="3">The sequence shown here is derived from an EMBL/GenBank/DDBJ whole genome shotgun (WGS) entry which is preliminary data.</text>
</comment>
<keyword evidence="1" id="KW-0812">Transmembrane</keyword>
<dbReference type="AlphaFoldDB" id="A0A2S6HD30"/>
<feature type="transmembrane region" description="Helical" evidence="1">
    <location>
        <begin position="15"/>
        <end position="37"/>
    </location>
</feature>
<evidence type="ECO:0000313" key="3">
    <source>
        <dbReference type="EMBL" id="PPK75346.1"/>
    </source>
</evidence>
<dbReference type="Pfam" id="PF03929">
    <property type="entry name" value="PepSY_TM"/>
    <property type="match status" value="1"/>
</dbReference>
<feature type="transmembrane region" description="Helical" evidence="1">
    <location>
        <begin position="159"/>
        <end position="179"/>
    </location>
</feature>
<evidence type="ECO:0000256" key="1">
    <source>
        <dbReference type="SAM" id="Phobius"/>
    </source>
</evidence>
<protein>
    <submittedName>
        <fullName evidence="3">Putative iron-regulated membrane protein</fullName>
    </submittedName>
</protein>
<reference evidence="3 4" key="1">
    <citation type="submission" date="2018-02" db="EMBL/GenBank/DDBJ databases">
        <title>Subsurface microbial communities from deep shales in Ohio and West Virginia, USA.</title>
        <authorList>
            <person name="Wrighton K."/>
        </authorList>
    </citation>
    <scope>NUCLEOTIDE SEQUENCE [LARGE SCALE GENOMIC DNA]</scope>
    <source>
        <strain evidence="3 4">OWC-DMM</strain>
    </source>
</reference>
<accession>A0A2S6HD30</accession>
<keyword evidence="1" id="KW-1133">Transmembrane helix</keyword>
<keyword evidence="1" id="KW-0472">Membrane</keyword>
<dbReference type="Proteomes" id="UP000240010">
    <property type="component" value="Unassembled WGS sequence"/>
</dbReference>
<evidence type="ECO:0000313" key="4">
    <source>
        <dbReference type="Proteomes" id="UP000240010"/>
    </source>
</evidence>
<dbReference type="InterPro" id="IPR005625">
    <property type="entry name" value="PepSY-ass_TM"/>
</dbReference>
<dbReference type="InterPro" id="IPR025711">
    <property type="entry name" value="PepSY"/>
</dbReference>
<organism evidence="3 4">
    <name type="scientific">Methylobacter tundripaludum</name>
    <dbReference type="NCBI Taxonomy" id="173365"/>
    <lineage>
        <taxon>Bacteria</taxon>
        <taxon>Pseudomonadati</taxon>
        <taxon>Pseudomonadota</taxon>
        <taxon>Gammaproteobacteria</taxon>
        <taxon>Methylococcales</taxon>
        <taxon>Methylococcaceae</taxon>
        <taxon>Methylobacter</taxon>
    </lineage>
</organism>
<dbReference type="PANTHER" id="PTHR34219">
    <property type="entry name" value="IRON-REGULATED INNER MEMBRANE PROTEIN-RELATED"/>
    <property type="match status" value="1"/>
</dbReference>
<sequence>MTLKSRRKLWLKVHLYLGLFAGAVFVLIGLTGSLLAFELPLDEVLNAELMTVPIDQENKSYLPVEAIVASGLKALPVNGKASSLGFPRHSGLAFELWFEQPSAHAEYSERHQIFINPYTAEVTGQRLLIDFKRIWRNPFKDFILRLHYSLGLASTGMNIVGFIGLGLLFSVLTGLILWWPHPGKLKQALTIKRNASSERFNFDLHKTFGFYASFILLFLILSGVFLIFPEYGRGLVSVFSPVTEPYPIYRSVVPTGDKTPISLAEVKAITDKRFPDGEYRYIGFPGDEKDVYVVGKREIDEVNRKSPFRRLWLDQYSGKIIYERESGSRTAGDIFVEWLYPLHTGEAFGFTGQLIILIAGLMPLILYVTGVIRWLQKRKAAVKKYGVKQIEATYQFK</sequence>
<dbReference type="EMBL" id="PTIZ01000006">
    <property type="protein sequence ID" value="PPK75346.1"/>
    <property type="molecule type" value="Genomic_DNA"/>
</dbReference>
<evidence type="ECO:0000259" key="2">
    <source>
        <dbReference type="Pfam" id="PF03413"/>
    </source>
</evidence>
<dbReference type="RefSeq" id="WP_104429201.1">
    <property type="nucleotide sequence ID" value="NZ_PTIZ01000006.1"/>
</dbReference>
<name>A0A2S6HD30_9GAMM</name>
<feature type="transmembrane region" description="Helical" evidence="1">
    <location>
        <begin position="208"/>
        <end position="228"/>
    </location>
</feature>
<feature type="transmembrane region" description="Helical" evidence="1">
    <location>
        <begin position="354"/>
        <end position="375"/>
    </location>
</feature>
<gene>
    <name evidence="3" type="ORF">B0F87_106194</name>
</gene>
<feature type="domain" description="PepSY" evidence="2">
    <location>
        <begin position="260"/>
        <end position="322"/>
    </location>
</feature>
<proteinExistence type="predicted"/>
<dbReference type="Pfam" id="PF03413">
    <property type="entry name" value="PepSY"/>
    <property type="match status" value="1"/>
</dbReference>